<name>A0AAD2CXA7_9STRA</name>
<evidence type="ECO:0000256" key="1">
    <source>
        <dbReference type="SAM" id="SignalP"/>
    </source>
</evidence>
<dbReference type="Pfam" id="PF08241">
    <property type="entry name" value="Methyltransf_11"/>
    <property type="match status" value="1"/>
</dbReference>
<dbReference type="GO" id="GO:0008757">
    <property type="term" value="F:S-adenosylmethionine-dependent methyltransferase activity"/>
    <property type="evidence" value="ECO:0007669"/>
    <property type="project" value="InterPro"/>
</dbReference>
<feature type="domain" description="Methyltransferase type 11" evidence="2">
    <location>
        <begin position="126"/>
        <end position="199"/>
    </location>
</feature>
<dbReference type="SUPFAM" id="SSF53335">
    <property type="entry name" value="S-adenosyl-L-methionine-dependent methyltransferases"/>
    <property type="match status" value="1"/>
</dbReference>
<organism evidence="3 4">
    <name type="scientific">Cylindrotheca closterium</name>
    <dbReference type="NCBI Taxonomy" id="2856"/>
    <lineage>
        <taxon>Eukaryota</taxon>
        <taxon>Sar</taxon>
        <taxon>Stramenopiles</taxon>
        <taxon>Ochrophyta</taxon>
        <taxon>Bacillariophyta</taxon>
        <taxon>Bacillariophyceae</taxon>
        <taxon>Bacillariophycidae</taxon>
        <taxon>Bacillariales</taxon>
        <taxon>Bacillariaceae</taxon>
        <taxon>Cylindrotheca</taxon>
    </lineage>
</organism>
<evidence type="ECO:0000259" key="2">
    <source>
        <dbReference type="Pfam" id="PF08241"/>
    </source>
</evidence>
<keyword evidence="4" id="KW-1185">Reference proteome</keyword>
<comment type="caution">
    <text evidence="3">The sequence shown here is derived from an EMBL/GenBank/DDBJ whole genome shotgun (WGS) entry which is preliminary data.</text>
</comment>
<reference evidence="3" key="1">
    <citation type="submission" date="2023-08" db="EMBL/GenBank/DDBJ databases">
        <authorList>
            <person name="Audoor S."/>
            <person name="Bilcke G."/>
        </authorList>
    </citation>
    <scope>NUCLEOTIDE SEQUENCE</scope>
</reference>
<evidence type="ECO:0000313" key="4">
    <source>
        <dbReference type="Proteomes" id="UP001295423"/>
    </source>
</evidence>
<sequence>MQRSVVLSTLLFSLRVKGFAPSTQKASPQQDSQRAAKSICTFDETDFAGKVGDWPYTTADLNRLDNTDDSNFYDAPRFVTHIDDSAISVLTKYYQEEFSALNLENVDVLDLCSSWISHLPENIQYGKVVGVGMNAEELKANKQLTDYYVQDMNQKPSLEQFEENSFDVICNVVSVDYLTKPLELFQEMHRILRPNGVALMSFSNRCFATKAIAMWLQADDIGRLTIVGSYFHYSASWDSIEALDLKERREAPKRPSTQEIFANPALGLAWMNTAGEVAKNNAGDPMFVVKGVKK</sequence>
<accession>A0AAD2CXA7</accession>
<dbReference type="PANTHER" id="PTHR43036">
    <property type="entry name" value="OSJNBB0011N17.9 PROTEIN"/>
    <property type="match status" value="1"/>
</dbReference>
<dbReference type="CDD" id="cd02440">
    <property type="entry name" value="AdoMet_MTases"/>
    <property type="match status" value="1"/>
</dbReference>
<protein>
    <recommendedName>
        <fullName evidence="2">Methyltransferase type 11 domain-containing protein</fullName>
    </recommendedName>
</protein>
<dbReference type="InterPro" id="IPR013216">
    <property type="entry name" value="Methyltransf_11"/>
</dbReference>
<dbReference type="AlphaFoldDB" id="A0AAD2CXA7"/>
<dbReference type="Gene3D" id="3.40.50.150">
    <property type="entry name" value="Vaccinia Virus protein VP39"/>
    <property type="match status" value="1"/>
</dbReference>
<keyword evidence="1" id="KW-0732">Signal</keyword>
<dbReference type="Proteomes" id="UP001295423">
    <property type="component" value="Unassembled WGS sequence"/>
</dbReference>
<feature type="signal peptide" evidence="1">
    <location>
        <begin position="1"/>
        <end position="18"/>
    </location>
</feature>
<proteinExistence type="predicted"/>
<evidence type="ECO:0000313" key="3">
    <source>
        <dbReference type="EMBL" id="CAJ1946277.1"/>
    </source>
</evidence>
<gene>
    <name evidence="3" type="ORF">CYCCA115_LOCUS10418</name>
</gene>
<feature type="chain" id="PRO_5041913948" description="Methyltransferase type 11 domain-containing protein" evidence="1">
    <location>
        <begin position="19"/>
        <end position="294"/>
    </location>
</feature>
<dbReference type="InterPro" id="IPR029063">
    <property type="entry name" value="SAM-dependent_MTases_sf"/>
</dbReference>
<dbReference type="EMBL" id="CAKOGP040001668">
    <property type="protein sequence ID" value="CAJ1946277.1"/>
    <property type="molecule type" value="Genomic_DNA"/>
</dbReference>
<dbReference type="PANTHER" id="PTHR43036:SF2">
    <property type="entry name" value="OS04G0481300 PROTEIN"/>
    <property type="match status" value="1"/>
</dbReference>